<accession>A0AB35HVB4</accession>
<sequence>MRFTKSFIAGAISLLVIHGTNAAITEQNWSYTYTTAGKLETADGPRTDVSDITTYEYDENNRLIKTTNALGQEDSILEYDAAGRPTKVQDANGLQTHYTYTARGWMETATVKAEEGDLVTTYTYDAVGQLTNIEYPDGSSVTFEYDAAHRLTAIENTLGERVEYLLDAAGNIKEEKVFSADGTTLVRSVSRSYDELSRLIDVNGNNGQNTSIAYNKNGERISTTDGNQNTTVEERDALGRVKTITDAVTNQIHYTYDSADRIKSVTDQRGNTTSYEYDFAGNLTKLTSPDTGVTTYEYDQAGNLKKCTDARGIVTNYSYDALNRLTAISYPGNPNENALFTYDSTENGNKGVGRLTGYSNDSGSTTITYDDLGRITKQEDAIASWSFSTEYSYDTMGRVVGITYPSGRSVTYSRDALGRISAITTKDNAQATTQTIVSNIQYHPYGGIASMDYGNGITQSYTYDLDGRLETVTATGIGDIRSEYYTYDLANNITGIADNLDAGKDRAYIYDPLNRLTDEGYVEGEKSYQYDAVGNRLQKTWIKTDQSQADTSYNYETTSNRLIEKNAKSWITDAAGNIISADDGQKEYTYNHANRLKTYGEEGELKATYFYNALGQRVRTAKSEDNLLHYDLGGQYLAETNIAANGTDIQSQIDYIYLDNMPVAQIVTTFSEGEVQGRTLTYLHTDHLNTPRIGTDGNEVVVWRWDSDAFGQTAPDTDPDSDGEQTVVNLRFPGQIQGGEAQHYYNYFRDYDPSLGRYVQSDPIGLHGGLNTYAYVGGNPLMYNDPYGLWVNVAVGVGIRVIGGRAAGAVISRALKQSVGPVAGTALACILTGYCSEEIDDPADSVAEGGHCPPEGDSNQRGNPFNGEPGEWVEHPHGKQDRLYGNDGTPAVDIDYGHDHGQGSPHSHNWNDGIRGPGVPVTVIK</sequence>
<dbReference type="EMBL" id="JAPHQB010000004">
    <property type="protein sequence ID" value="MCX2800796.1"/>
    <property type="molecule type" value="Genomic_DNA"/>
</dbReference>
<feature type="compositionally biased region" description="Basic and acidic residues" evidence="2">
    <location>
        <begin position="872"/>
        <end position="884"/>
    </location>
</feature>
<dbReference type="PANTHER" id="PTHR32305:SF15">
    <property type="entry name" value="PROTEIN RHSA-RELATED"/>
    <property type="match status" value="1"/>
</dbReference>
<dbReference type="Pfam" id="PF25023">
    <property type="entry name" value="TEN_YD-shell"/>
    <property type="match status" value="1"/>
</dbReference>
<dbReference type="InterPro" id="IPR022385">
    <property type="entry name" value="Rhs_assc_core"/>
</dbReference>
<evidence type="ECO:0000256" key="3">
    <source>
        <dbReference type="SAM" id="SignalP"/>
    </source>
</evidence>
<keyword evidence="1" id="KW-0677">Repeat</keyword>
<dbReference type="NCBIfam" id="TIGR01643">
    <property type="entry name" value="YD_repeat_2x"/>
    <property type="match status" value="7"/>
</dbReference>
<keyword evidence="3" id="KW-0732">Signal</keyword>
<proteinExistence type="predicted"/>
<name>A0AB35HVB4_MICTH</name>
<comment type="caution">
    <text evidence="5">The sequence shown here is derived from an EMBL/GenBank/DDBJ whole genome shotgun (WGS) entry which is preliminary data.</text>
</comment>
<feature type="domain" description="Teneurin-like YD-shell" evidence="4">
    <location>
        <begin position="23"/>
        <end position="160"/>
    </location>
</feature>
<reference evidence="5" key="1">
    <citation type="submission" date="2022-11" db="EMBL/GenBank/DDBJ databases">
        <title>Chitin-degrading and fungicidal potential of chitinolytic bacterial strains from marine environment of the Pacific Ocean regions.</title>
        <authorList>
            <person name="Pentekhina I."/>
            <person name="Nedashkovskaya O."/>
            <person name="Seitkalieva A."/>
            <person name="Podvolotskaya A."/>
            <person name="Tekutyeva L."/>
            <person name="Balabanova L."/>
        </authorList>
    </citation>
    <scope>NUCLEOTIDE SEQUENCE</scope>
    <source>
        <strain evidence="5">KMM 6838</strain>
    </source>
</reference>
<dbReference type="Pfam" id="PF05593">
    <property type="entry name" value="RHS_repeat"/>
    <property type="match status" value="3"/>
</dbReference>
<dbReference type="Gene3D" id="2.180.10.10">
    <property type="entry name" value="RHS repeat-associated core"/>
    <property type="match status" value="3"/>
</dbReference>
<evidence type="ECO:0000256" key="1">
    <source>
        <dbReference type="ARBA" id="ARBA00022737"/>
    </source>
</evidence>
<gene>
    <name evidence="5" type="ORF">OQJ68_03260</name>
</gene>
<organism evidence="5 6">
    <name type="scientific">Microbulbifer thermotolerans</name>
    <dbReference type="NCBI Taxonomy" id="252514"/>
    <lineage>
        <taxon>Bacteria</taxon>
        <taxon>Pseudomonadati</taxon>
        <taxon>Pseudomonadota</taxon>
        <taxon>Gammaproteobacteria</taxon>
        <taxon>Cellvibrionales</taxon>
        <taxon>Microbulbiferaceae</taxon>
        <taxon>Microbulbifer</taxon>
    </lineage>
</organism>
<feature type="chain" id="PRO_5044251087" description="Teneurin-like YD-shell domain-containing protein" evidence="3">
    <location>
        <begin position="23"/>
        <end position="925"/>
    </location>
</feature>
<dbReference type="AlphaFoldDB" id="A0AB35HVB4"/>
<feature type="region of interest" description="Disordered" evidence="2">
    <location>
        <begin position="845"/>
        <end position="925"/>
    </location>
</feature>
<dbReference type="InterPro" id="IPR050708">
    <property type="entry name" value="T6SS_VgrG/RHS"/>
</dbReference>
<dbReference type="RefSeq" id="WP_266065730.1">
    <property type="nucleotide sequence ID" value="NZ_JAPHQB010000004.1"/>
</dbReference>
<evidence type="ECO:0000256" key="2">
    <source>
        <dbReference type="SAM" id="MobiDB-lite"/>
    </source>
</evidence>
<dbReference type="InterPro" id="IPR056823">
    <property type="entry name" value="TEN-like_YD-shell"/>
</dbReference>
<dbReference type="Proteomes" id="UP001209730">
    <property type="component" value="Unassembled WGS sequence"/>
</dbReference>
<dbReference type="InterPro" id="IPR031325">
    <property type="entry name" value="RHS_repeat"/>
</dbReference>
<dbReference type="InterPro" id="IPR006530">
    <property type="entry name" value="YD"/>
</dbReference>
<dbReference type="PANTHER" id="PTHR32305">
    <property type="match status" value="1"/>
</dbReference>
<evidence type="ECO:0000313" key="6">
    <source>
        <dbReference type="Proteomes" id="UP001209730"/>
    </source>
</evidence>
<feature type="signal peptide" evidence="3">
    <location>
        <begin position="1"/>
        <end position="22"/>
    </location>
</feature>
<evidence type="ECO:0000259" key="4">
    <source>
        <dbReference type="Pfam" id="PF25023"/>
    </source>
</evidence>
<protein>
    <recommendedName>
        <fullName evidence="4">Teneurin-like YD-shell domain-containing protein</fullName>
    </recommendedName>
</protein>
<evidence type="ECO:0000313" key="5">
    <source>
        <dbReference type="EMBL" id="MCX2800796.1"/>
    </source>
</evidence>
<dbReference type="NCBIfam" id="TIGR03696">
    <property type="entry name" value="Rhs_assc_core"/>
    <property type="match status" value="1"/>
</dbReference>